<keyword evidence="2" id="KW-0732">Signal</keyword>
<dbReference type="RefSeq" id="WP_204005609.1">
    <property type="nucleotide sequence ID" value="NZ_BOPG01000061.1"/>
</dbReference>
<organism evidence="4 5">
    <name type="scientific">Virgisporangium aurantiacum</name>
    <dbReference type="NCBI Taxonomy" id="175570"/>
    <lineage>
        <taxon>Bacteria</taxon>
        <taxon>Bacillati</taxon>
        <taxon>Actinomycetota</taxon>
        <taxon>Actinomycetes</taxon>
        <taxon>Micromonosporales</taxon>
        <taxon>Micromonosporaceae</taxon>
        <taxon>Virgisporangium</taxon>
    </lineage>
</organism>
<dbReference type="Pfam" id="PF07995">
    <property type="entry name" value="GSDH"/>
    <property type="match status" value="1"/>
</dbReference>
<keyword evidence="5" id="KW-1185">Reference proteome</keyword>
<evidence type="ECO:0000256" key="1">
    <source>
        <dbReference type="SAM" id="MobiDB-lite"/>
    </source>
</evidence>
<dbReference type="SUPFAM" id="SSF50952">
    <property type="entry name" value="Soluble quinoprotein glucose dehydrogenase"/>
    <property type="match status" value="1"/>
</dbReference>
<evidence type="ECO:0000313" key="4">
    <source>
        <dbReference type="EMBL" id="GIJ60945.1"/>
    </source>
</evidence>
<dbReference type="GO" id="GO:0016020">
    <property type="term" value="C:membrane"/>
    <property type="evidence" value="ECO:0007669"/>
    <property type="project" value="InterPro"/>
</dbReference>
<dbReference type="AlphaFoldDB" id="A0A8J3ZFK6"/>
<feature type="region of interest" description="Disordered" evidence="1">
    <location>
        <begin position="329"/>
        <end position="353"/>
    </location>
</feature>
<accession>A0A8J3ZFK6</accession>
<proteinExistence type="predicted"/>
<dbReference type="SUPFAM" id="SSF49899">
    <property type="entry name" value="Concanavalin A-like lectins/glucanases"/>
    <property type="match status" value="1"/>
</dbReference>
<dbReference type="Proteomes" id="UP000612585">
    <property type="component" value="Unassembled WGS sequence"/>
</dbReference>
<dbReference type="InterPro" id="IPR011042">
    <property type="entry name" value="6-blade_b-propeller_TolB-like"/>
</dbReference>
<dbReference type="InterPro" id="IPR012938">
    <property type="entry name" value="Glc/Sorbosone_DH"/>
</dbReference>
<name>A0A8J3ZFK6_9ACTN</name>
<dbReference type="Gene3D" id="2.60.120.200">
    <property type="match status" value="1"/>
</dbReference>
<protein>
    <recommendedName>
        <fullName evidence="3">MAM domain-containing protein</fullName>
    </recommendedName>
</protein>
<dbReference type="Gene3D" id="2.120.10.30">
    <property type="entry name" value="TolB, C-terminal domain"/>
    <property type="match status" value="1"/>
</dbReference>
<reference evidence="4" key="1">
    <citation type="submission" date="2021-01" db="EMBL/GenBank/DDBJ databases">
        <title>Whole genome shotgun sequence of Virgisporangium aurantiacum NBRC 16421.</title>
        <authorList>
            <person name="Komaki H."/>
            <person name="Tamura T."/>
        </authorList>
    </citation>
    <scope>NUCLEOTIDE SEQUENCE</scope>
    <source>
        <strain evidence="4">NBRC 16421</strain>
    </source>
</reference>
<dbReference type="EMBL" id="BOPG01000061">
    <property type="protein sequence ID" value="GIJ60945.1"/>
    <property type="molecule type" value="Genomic_DNA"/>
</dbReference>
<evidence type="ECO:0000259" key="3">
    <source>
        <dbReference type="PROSITE" id="PS50060"/>
    </source>
</evidence>
<evidence type="ECO:0000256" key="2">
    <source>
        <dbReference type="SAM" id="SignalP"/>
    </source>
</evidence>
<gene>
    <name evidence="4" type="ORF">Vau01_084610</name>
</gene>
<dbReference type="InterPro" id="IPR013320">
    <property type="entry name" value="ConA-like_dom_sf"/>
</dbReference>
<comment type="caution">
    <text evidence="4">The sequence shown here is derived from an EMBL/GenBank/DDBJ whole genome shotgun (WGS) entry which is preliminary data.</text>
</comment>
<dbReference type="PROSITE" id="PS50060">
    <property type="entry name" value="MAM_2"/>
    <property type="match status" value="1"/>
</dbReference>
<dbReference type="PANTHER" id="PTHR19328:SF13">
    <property type="entry name" value="HIPL1 PROTEIN"/>
    <property type="match status" value="1"/>
</dbReference>
<feature type="signal peptide" evidence="2">
    <location>
        <begin position="1"/>
        <end position="25"/>
    </location>
</feature>
<sequence>MSKRLILIAATVAGTLALSAPPAAAQAGGFDYARPEVVASGLAVPWGLGFLPDGSALVAERDSARILQLRPGQAPQALGTVPNVVPGGEGGLLGLAVSPTYAQDQYVYAYFTAANDNRIVRFRLNAIGTQQVVLGGIAKSTIHNGGRIAFGPDGNLYAGVGDANVTSNAQNTNSLNGKILRMTPTGGVPAGNPFGNLVYSYGHRNVQGLSWDSQGRLFATEFGQNTWDEVNQIVAGGNYGWPTAEGTSTNPAFRNPIVTWSTAVASPSGAAIANGNLFAAALRGTRLWVVPLGGGTPVAELQGTYGRLRTVALGPDGYLWVATSNRDGRGTPAANDDRVLRFPPTGTGPQPGTVYSDTFETATGWTANAAGTDTATAGRWERGDPAQTTSGVTLQLGTTPSGSNDLVTGAAAGAAAGENDVDGGTTSIQSPAIALPAGARLTLSFSWYLAHLNNAAAADFLRVSVVGTTTSVVFTQAGAASNRAGAWATATADLSAFAGQTVRLRVEAADGGTASLVEAGIDDVRITSG</sequence>
<evidence type="ECO:0000313" key="5">
    <source>
        <dbReference type="Proteomes" id="UP000612585"/>
    </source>
</evidence>
<feature type="compositionally biased region" description="Low complexity" evidence="1">
    <location>
        <begin position="343"/>
        <end position="353"/>
    </location>
</feature>
<dbReference type="InterPro" id="IPR000998">
    <property type="entry name" value="MAM_dom"/>
</dbReference>
<dbReference type="PANTHER" id="PTHR19328">
    <property type="entry name" value="HEDGEHOG-INTERACTING PROTEIN"/>
    <property type="match status" value="1"/>
</dbReference>
<feature type="domain" description="MAM" evidence="3">
    <location>
        <begin position="355"/>
        <end position="529"/>
    </location>
</feature>
<dbReference type="InterPro" id="IPR011041">
    <property type="entry name" value="Quinoprot_gluc/sorb_DH_b-prop"/>
</dbReference>
<feature type="chain" id="PRO_5035224767" description="MAM domain-containing protein" evidence="2">
    <location>
        <begin position="26"/>
        <end position="529"/>
    </location>
</feature>